<dbReference type="InterPro" id="IPR027417">
    <property type="entry name" value="P-loop_NTPase"/>
</dbReference>
<organism evidence="11 12">
    <name type="scientific">Cryobacterium tagatosivorans</name>
    <dbReference type="NCBI Taxonomy" id="1259199"/>
    <lineage>
        <taxon>Bacteria</taxon>
        <taxon>Bacillati</taxon>
        <taxon>Actinomycetota</taxon>
        <taxon>Actinomycetes</taxon>
        <taxon>Micrococcales</taxon>
        <taxon>Microbacteriaceae</taxon>
        <taxon>Cryobacterium</taxon>
    </lineage>
</organism>
<evidence type="ECO:0000256" key="1">
    <source>
        <dbReference type="ARBA" id="ARBA00022515"/>
    </source>
</evidence>
<feature type="binding site" evidence="8">
    <location>
        <position position="417"/>
    </location>
    <ligand>
        <name>Zn(2+)</name>
        <dbReference type="ChEBI" id="CHEBI:29105"/>
        <label>1</label>
    </ligand>
</feature>
<keyword evidence="4 8" id="KW-0547">Nucleotide-binding</keyword>
<evidence type="ECO:0000256" key="2">
    <source>
        <dbReference type="ARBA" id="ARBA00022705"/>
    </source>
</evidence>
<comment type="similarity">
    <text evidence="8">Belongs to the helicase family. PriA subfamily.</text>
</comment>
<name>A0A4R8UJH0_9MICO</name>
<dbReference type="EMBL" id="SOEZ01000011">
    <property type="protein sequence ID" value="TFB55583.1"/>
    <property type="molecule type" value="Genomic_DNA"/>
</dbReference>
<dbReference type="GO" id="GO:0005524">
    <property type="term" value="F:ATP binding"/>
    <property type="evidence" value="ECO:0007669"/>
    <property type="project" value="UniProtKB-UniRule"/>
</dbReference>
<dbReference type="NCBIfam" id="NF011453">
    <property type="entry name" value="PRK14873.1-3"/>
    <property type="match status" value="1"/>
</dbReference>
<accession>A0A4R8UJH0</accession>
<evidence type="ECO:0000256" key="6">
    <source>
        <dbReference type="ARBA" id="ARBA00022840"/>
    </source>
</evidence>
<comment type="caution">
    <text evidence="8">As this protein does not have any detectable helicase domains, it probably does not have helicase activity.</text>
</comment>
<dbReference type="InterPro" id="IPR042115">
    <property type="entry name" value="PriA_3primeBD_sf"/>
</dbReference>
<dbReference type="AlphaFoldDB" id="A0A4R8UJH0"/>
<feature type="binding site" evidence="8">
    <location>
        <position position="426"/>
    </location>
    <ligand>
        <name>Zn(2+)</name>
        <dbReference type="ChEBI" id="CHEBI:29105"/>
        <label>2</label>
    </ligand>
</feature>
<dbReference type="GO" id="GO:0006302">
    <property type="term" value="P:double-strand break repair"/>
    <property type="evidence" value="ECO:0007669"/>
    <property type="project" value="InterPro"/>
</dbReference>
<gene>
    <name evidence="8" type="primary">priA</name>
    <name evidence="11" type="ORF">E3O23_02160</name>
</gene>
<dbReference type="GO" id="GO:0006270">
    <property type="term" value="P:DNA replication initiation"/>
    <property type="evidence" value="ECO:0007669"/>
    <property type="project" value="TreeGrafter"/>
</dbReference>
<keyword evidence="7 8" id="KW-0238">DNA-binding</keyword>
<keyword evidence="3 8" id="KW-0479">Metal-binding</keyword>
<dbReference type="RefSeq" id="WP_134487643.1">
    <property type="nucleotide sequence ID" value="NZ_SOEZ01000011.1"/>
</dbReference>
<evidence type="ECO:0000313" key="12">
    <source>
        <dbReference type="Proteomes" id="UP000297866"/>
    </source>
</evidence>
<feature type="binding site" evidence="8">
    <location>
        <position position="423"/>
    </location>
    <ligand>
        <name>Zn(2+)</name>
        <dbReference type="ChEBI" id="CHEBI:29105"/>
        <label>2</label>
    </ligand>
</feature>
<dbReference type="Pfam" id="PF17764">
    <property type="entry name" value="PriA_3primeBD"/>
    <property type="match status" value="1"/>
</dbReference>
<evidence type="ECO:0000313" key="11">
    <source>
        <dbReference type="EMBL" id="TFB55583.1"/>
    </source>
</evidence>
<keyword evidence="12" id="KW-1185">Reference proteome</keyword>
<comment type="cofactor">
    <cofactor evidence="8">
        <name>Zn(2+)</name>
        <dbReference type="ChEBI" id="CHEBI:29105"/>
    </cofactor>
    <text evidence="8">Binds 2 zinc ions per subunit.</text>
</comment>
<evidence type="ECO:0000256" key="3">
    <source>
        <dbReference type="ARBA" id="ARBA00022723"/>
    </source>
</evidence>
<feature type="binding site" evidence="8">
    <location>
        <position position="453"/>
    </location>
    <ligand>
        <name>Zn(2+)</name>
        <dbReference type="ChEBI" id="CHEBI:29105"/>
        <label>1</label>
    </ligand>
</feature>
<evidence type="ECO:0000256" key="4">
    <source>
        <dbReference type="ARBA" id="ARBA00022741"/>
    </source>
</evidence>
<comment type="caution">
    <text evidence="11">The sequence shown here is derived from an EMBL/GenBank/DDBJ whole genome shotgun (WGS) entry which is preliminary data.</text>
</comment>
<evidence type="ECO:0000256" key="5">
    <source>
        <dbReference type="ARBA" id="ARBA00022833"/>
    </source>
</evidence>
<sequence length="686" mass="72505">MTRPGLVARVLIDSPLPQLDHLFDYSVPAELAADAAPGVRVRVPFRSSGRVVDGYLVELVDAALPGLTDAGHADAEFHGTLSPIEAVVSPARVLTPEVWKLARRIADRSAGNASDVIRLACPPRQVRVEKAWLAAQAAEPAIQAQANQAQANPRQDEPAVPTPGLSEARFSEYGAGVLEDAIAKRRRLAMAAVPFPVALPAGPSIGHWAKTLAELAVETLEAGRTAILVVPDYRDQDQVQAALDVLAPAGSVSRVDARQPNPDRYRSFLACLGPEPRIILGNRSAAYAPAADLGLLALWDDGDPLHSEPLSPYAHSRDAALVRQEQSGCALVLLGHSRSVEVQRLVELGWLAEVHPATSRHPEVTPTEFQAADDQFARAARVPSAAWHTARQALKAGPVLVQVASPGYAPMLACQGCKKAARCTRCQGPLGLASAGGTPSCRWCGALAADWSCVHCAGRTFRVATVGAGRTAEDLGRAFPGVRIIIADGDHPIQQVGAEPALVIATRGAEPIAAGGYRAILLLDGQRMLGRESLRVGEDCLRWWCNAAALAAPGAAVMLAEVGGTLARAMSTWQPESFAAAELADRRQLRFPPAVRVASVSGTEADVEAALADLAEIPHVDVLGPVGMEAPLVRAVVRFAYGSGDQVAAALKAQVVRNAARRRRPKGAAFRAAPTLRVRFDDPELL</sequence>
<protein>
    <recommendedName>
        <fullName evidence="8">Probable replication restart protein PriA</fullName>
    </recommendedName>
    <alternativeName>
        <fullName evidence="8">Putative ATP-dependent DNA helicase PriA</fullName>
    </alternativeName>
</protein>
<dbReference type="PANTHER" id="PTHR30580">
    <property type="entry name" value="PRIMOSOMAL PROTEIN N"/>
    <property type="match status" value="1"/>
</dbReference>
<dbReference type="InterPro" id="IPR005259">
    <property type="entry name" value="PriA"/>
</dbReference>
<evidence type="ECO:0000259" key="10">
    <source>
        <dbReference type="Pfam" id="PF17764"/>
    </source>
</evidence>
<reference evidence="11 12" key="1">
    <citation type="submission" date="2019-03" db="EMBL/GenBank/DDBJ databases">
        <title>Genomics of glacier-inhabiting Cryobacterium strains.</title>
        <authorList>
            <person name="Liu Q."/>
            <person name="Xin Y.-H."/>
        </authorList>
    </citation>
    <scope>NUCLEOTIDE SEQUENCE [LARGE SCALE GENOMIC DNA]</scope>
    <source>
        <strain evidence="11 12">Sr47</strain>
    </source>
</reference>
<evidence type="ECO:0000256" key="9">
    <source>
        <dbReference type="SAM" id="MobiDB-lite"/>
    </source>
</evidence>
<dbReference type="GO" id="GO:0008270">
    <property type="term" value="F:zinc ion binding"/>
    <property type="evidence" value="ECO:0007669"/>
    <property type="project" value="UniProtKB-UniRule"/>
</dbReference>
<dbReference type="Gene3D" id="3.40.1440.60">
    <property type="entry name" value="PriA, 3(prime) DNA-binding domain"/>
    <property type="match status" value="1"/>
</dbReference>
<dbReference type="InterPro" id="IPR041222">
    <property type="entry name" value="PriA_3primeBD"/>
</dbReference>
<dbReference type="GO" id="GO:0006310">
    <property type="term" value="P:DNA recombination"/>
    <property type="evidence" value="ECO:0007669"/>
    <property type="project" value="InterPro"/>
</dbReference>
<comment type="function">
    <text evidence="8">Initiates the restart of stalled replication forks, which reloads the replicative helicase on sites other than the origin of replication. Recognizes and binds to abandoned replication forks and remodels them to uncover a helicase loading site. Promotes assembly of the primosome at these replication forks.</text>
</comment>
<feature type="binding site" evidence="8">
    <location>
        <position position="441"/>
    </location>
    <ligand>
        <name>Zn(2+)</name>
        <dbReference type="ChEBI" id="CHEBI:29105"/>
        <label>2</label>
    </ligand>
</feature>
<dbReference type="OrthoDB" id="3177118at2"/>
<keyword evidence="6 8" id="KW-0067">ATP-binding</keyword>
<feature type="region of interest" description="Disordered" evidence="9">
    <location>
        <begin position="144"/>
        <end position="166"/>
    </location>
</feature>
<dbReference type="Proteomes" id="UP000297866">
    <property type="component" value="Unassembled WGS sequence"/>
</dbReference>
<comment type="subunit">
    <text evidence="8">Component of the replication restart primosome.</text>
</comment>
<keyword evidence="1 8" id="KW-0639">Primosome</keyword>
<keyword evidence="2 8" id="KW-0235">DNA replication</keyword>
<feature type="domain" description="Primosomal protein N' 3' DNA-binding" evidence="10">
    <location>
        <begin position="9"/>
        <end position="122"/>
    </location>
</feature>
<dbReference type="HAMAP" id="MF_00983">
    <property type="entry name" value="PriA"/>
    <property type="match status" value="1"/>
</dbReference>
<dbReference type="GO" id="GO:0006269">
    <property type="term" value="P:DNA replication, synthesis of primer"/>
    <property type="evidence" value="ECO:0007669"/>
    <property type="project" value="UniProtKB-KW"/>
</dbReference>
<evidence type="ECO:0000256" key="8">
    <source>
        <dbReference type="HAMAP-Rule" id="MF_00983"/>
    </source>
</evidence>
<dbReference type="GO" id="GO:0003677">
    <property type="term" value="F:DNA binding"/>
    <property type="evidence" value="ECO:0007669"/>
    <property type="project" value="UniProtKB-UniRule"/>
</dbReference>
<feature type="binding site" evidence="8">
    <location>
        <position position="456"/>
    </location>
    <ligand>
        <name>Zn(2+)</name>
        <dbReference type="ChEBI" id="CHEBI:29105"/>
        <label>1</label>
    </ligand>
</feature>
<dbReference type="GO" id="GO:0043138">
    <property type="term" value="F:3'-5' DNA helicase activity"/>
    <property type="evidence" value="ECO:0007669"/>
    <property type="project" value="TreeGrafter"/>
</dbReference>
<evidence type="ECO:0000256" key="7">
    <source>
        <dbReference type="ARBA" id="ARBA00023125"/>
    </source>
</evidence>
<dbReference type="GO" id="GO:1990077">
    <property type="term" value="C:primosome complex"/>
    <property type="evidence" value="ECO:0007669"/>
    <property type="project" value="UniProtKB-UniRule"/>
</dbReference>
<proteinExistence type="inferred from homology"/>
<dbReference type="Gene3D" id="3.40.50.300">
    <property type="entry name" value="P-loop containing nucleotide triphosphate hydrolases"/>
    <property type="match status" value="1"/>
</dbReference>
<feature type="binding site" evidence="8">
    <location>
        <position position="414"/>
    </location>
    <ligand>
        <name>Zn(2+)</name>
        <dbReference type="ChEBI" id="CHEBI:29105"/>
        <label>1</label>
    </ligand>
</feature>
<feature type="binding site" evidence="8">
    <location>
        <position position="444"/>
    </location>
    <ligand>
        <name>Zn(2+)</name>
        <dbReference type="ChEBI" id="CHEBI:29105"/>
        <label>2</label>
    </ligand>
</feature>
<dbReference type="PANTHER" id="PTHR30580:SF0">
    <property type="entry name" value="PRIMOSOMAL PROTEIN N"/>
    <property type="match status" value="1"/>
</dbReference>
<keyword evidence="5 8" id="KW-0862">Zinc</keyword>